<organism evidence="1">
    <name type="scientific">bioreactor metagenome</name>
    <dbReference type="NCBI Taxonomy" id="1076179"/>
    <lineage>
        <taxon>unclassified sequences</taxon>
        <taxon>metagenomes</taxon>
        <taxon>ecological metagenomes</taxon>
    </lineage>
</organism>
<evidence type="ECO:0000313" key="1">
    <source>
        <dbReference type="EMBL" id="MPM61336.1"/>
    </source>
</evidence>
<dbReference type="AlphaFoldDB" id="A0A645B8F1"/>
<reference evidence="1" key="1">
    <citation type="submission" date="2019-08" db="EMBL/GenBank/DDBJ databases">
        <authorList>
            <person name="Kucharzyk K."/>
            <person name="Murdoch R.W."/>
            <person name="Higgins S."/>
            <person name="Loffler F."/>
        </authorList>
    </citation>
    <scope>NUCLEOTIDE SEQUENCE</scope>
</reference>
<protein>
    <submittedName>
        <fullName evidence="1">Uncharacterized protein</fullName>
    </submittedName>
</protein>
<dbReference type="EMBL" id="VSSQ01018281">
    <property type="protein sequence ID" value="MPM61336.1"/>
    <property type="molecule type" value="Genomic_DNA"/>
</dbReference>
<comment type="caution">
    <text evidence="1">The sequence shown here is derived from an EMBL/GenBank/DDBJ whole genome shotgun (WGS) entry which is preliminary data.</text>
</comment>
<gene>
    <name evidence="1" type="ORF">SDC9_108194</name>
</gene>
<proteinExistence type="predicted"/>
<name>A0A645B8F1_9ZZZZ</name>
<accession>A0A645B8F1</accession>
<sequence>MENLAQVAGRCNRHGEDSRPHPVYLIDCGEEDLAKLTEIAKAGVCCNGALRTANEKGLDPLGPEVVELYYNNRYGDSWIRDRMPYPVSRENHPSLPENTNLLELLSFNNPGRRGAEHRKDSRIRPLAQSFATAGELFEAIESPAAPVLVPYGAGKALIARLERETDPKTVMALLRRAQQYSVNLFLQQKGEAGGQGGLAGALRLLPCGALALDERCYNEVSGVSLRGGSMETLLL</sequence>